<organism evidence="3 4">
    <name type="scientific">Didymodactylos carnosus</name>
    <dbReference type="NCBI Taxonomy" id="1234261"/>
    <lineage>
        <taxon>Eukaryota</taxon>
        <taxon>Metazoa</taxon>
        <taxon>Spiralia</taxon>
        <taxon>Gnathifera</taxon>
        <taxon>Rotifera</taxon>
        <taxon>Eurotatoria</taxon>
        <taxon>Bdelloidea</taxon>
        <taxon>Philodinida</taxon>
        <taxon>Philodinidae</taxon>
        <taxon>Didymodactylos</taxon>
    </lineage>
</organism>
<dbReference type="Proteomes" id="UP000682733">
    <property type="component" value="Unassembled WGS sequence"/>
</dbReference>
<gene>
    <name evidence="2" type="ORF">OVA965_LOCUS8384</name>
    <name evidence="3" type="ORF">TMI583_LOCUS8380</name>
</gene>
<feature type="compositionally biased region" description="Low complexity" evidence="1">
    <location>
        <begin position="188"/>
        <end position="210"/>
    </location>
</feature>
<evidence type="ECO:0000313" key="3">
    <source>
        <dbReference type="EMBL" id="CAF3660584.1"/>
    </source>
</evidence>
<feature type="region of interest" description="Disordered" evidence="1">
    <location>
        <begin position="173"/>
        <end position="211"/>
    </location>
</feature>
<dbReference type="Gene3D" id="3.40.50.1110">
    <property type="entry name" value="SGNH hydrolase"/>
    <property type="match status" value="1"/>
</dbReference>
<accession>A0A8S2HRS5</accession>
<evidence type="ECO:0000313" key="2">
    <source>
        <dbReference type="EMBL" id="CAF0876160.1"/>
    </source>
</evidence>
<feature type="region of interest" description="Disordered" evidence="1">
    <location>
        <begin position="49"/>
        <end position="74"/>
    </location>
</feature>
<dbReference type="SUPFAM" id="SSF52266">
    <property type="entry name" value="SGNH hydrolase"/>
    <property type="match status" value="1"/>
</dbReference>
<reference evidence="3" key="1">
    <citation type="submission" date="2021-02" db="EMBL/GenBank/DDBJ databases">
        <authorList>
            <person name="Nowell W R."/>
        </authorList>
    </citation>
    <scope>NUCLEOTIDE SEQUENCE</scope>
</reference>
<evidence type="ECO:0000256" key="1">
    <source>
        <dbReference type="SAM" id="MobiDB-lite"/>
    </source>
</evidence>
<feature type="compositionally biased region" description="Polar residues" evidence="1">
    <location>
        <begin position="62"/>
        <end position="74"/>
    </location>
</feature>
<name>A0A8S2HRS5_9BILA</name>
<dbReference type="EMBL" id="CAJOBA010002814">
    <property type="protein sequence ID" value="CAF3660584.1"/>
    <property type="molecule type" value="Genomic_DNA"/>
</dbReference>
<dbReference type="Proteomes" id="UP000677228">
    <property type="component" value="Unassembled WGS sequence"/>
</dbReference>
<evidence type="ECO:0000313" key="4">
    <source>
        <dbReference type="Proteomes" id="UP000682733"/>
    </source>
</evidence>
<proteinExistence type="predicted"/>
<protein>
    <submittedName>
        <fullName evidence="3">Uncharacterized protein</fullName>
    </submittedName>
</protein>
<sequence>MKNGRPAELEKQLKPTLVTKLKSLNILVPSSFNKKQLIELLLLNEIEEKDTSPRAESPPKPSQTTVAASASFSRQQTKLDDYSFCLQSAPYSQNDNDKNTDRNTNENHHSLNKFSLINRILTQNDQIIAQNASILSVLTTSTILSTEEKKQTKSLDPSAPIFDFHDPNSFLCCDNHSPTRRSPSHSQNLSSTPNKTSSSSNNNSCLTKSSPKLNSNVKTTIILGDSLLKDLDPKILSDKTHNIKIRTHSGENLNDLNEKLKSKYEYLLQTSNTAIFVCGTNSINKQSVSKCIEEAESIIKTTKLINSKIKICMVAIPFRARKLNEGSFDKIADYNKQLKILCQQQNVEFLRVNFEKGMLYDGLHPNFVGCQLMYQTFSNFLYL</sequence>
<dbReference type="EMBL" id="CAJNOK010002813">
    <property type="protein sequence ID" value="CAF0876160.1"/>
    <property type="molecule type" value="Genomic_DNA"/>
</dbReference>
<dbReference type="AlphaFoldDB" id="A0A8S2HRS5"/>
<dbReference type="InterPro" id="IPR036514">
    <property type="entry name" value="SGNH_hydro_sf"/>
</dbReference>
<comment type="caution">
    <text evidence="3">The sequence shown here is derived from an EMBL/GenBank/DDBJ whole genome shotgun (WGS) entry which is preliminary data.</text>
</comment>